<evidence type="ECO:0000313" key="3">
    <source>
        <dbReference type="Proteomes" id="UP000293433"/>
    </source>
</evidence>
<dbReference type="InterPro" id="IPR029058">
    <property type="entry name" value="AB_hydrolase_fold"/>
</dbReference>
<dbReference type="NCBIfam" id="TIGR01849">
    <property type="entry name" value="PHB_depoly_PhaZ"/>
    <property type="match status" value="1"/>
</dbReference>
<protein>
    <submittedName>
        <fullName evidence="2">Polyhydroxyalkanoate depolymerase</fullName>
    </submittedName>
</protein>
<accession>A0A4Q7LJM4</accession>
<gene>
    <name evidence="2" type="ORF">EV685_2270</name>
</gene>
<dbReference type="RefSeq" id="WP_130482107.1">
    <property type="nucleotide sequence ID" value="NZ_SGWV01000009.1"/>
</dbReference>
<dbReference type="AlphaFoldDB" id="A0A4Q7LJM4"/>
<keyword evidence="3" id="KW-1185">Reference proteome</keyword>
<comment type="caution">
    <text evidence="2">The sequence shown here is derived from an EMBL/GenBank/DDBJ whole genome shotgun (WGS) entry which is preliminary data.</text>
</comment>
<dbReference type="Proteomes" id="UP000293433">
    <property type="component" value="Unassembled WGS sequence"/>
</dbReference>
<feature type="domain" description="PHB de-polymerase C-terminal" evidence="1">
    <location>
        <begin position="226"/>
        <end position="426"/>
    </location>
</feature>
<dbReference type="InterPro" id="IPR009656">
    <property type="entry name" value="PHB_depo_C"/>
</dbReference>
<dbReference type="Pfam" id="PF06850">
    <property type="entry name" value="PHB_depo_C"/>
    <property type="match status" value="1"/>
</dbReference>
<proteinExistence type="predicted"/>
<dbReference type="PANTHER" id="PTHR36837">
    <property type="entry name" value="POLY(3-HYDROXYALKANOATE) POLYMERASE SUBUNIT PHAC"/>
    <property type="match status" value="1"/>
</dbReference>
<dbReference type="EMBL" id="SGWV01000009">
    <property type="protein sequence ID" value="RZS54786.1"/>
    <property type="molecule type" value="Genomic_DNA"/>
</dbReference>
<name>A0A4Q7LJM4_9BURK</name>
<dbReference type="OrthoDB" id="9800634at2"/>
<reference evidence="2 3" key="1">
    <citation type="submission" date="2019-02" db="EMBL/GenBank/DDBJ databases">
        <title>Genomic Encyclopedia of Type Strains, Phase IV (KMG-IV): sequencing the most valuable type-strain genomes for metagenomic binning, comparative biology and taxonomic classification.</title>
        <authorList>
            <person name="Goeker M."/>
        </authorList>
    </citation>
    <scope>NUCLEOTIDE SEQUENCE [LARGE SCALE GENOMIC DNA]</scope>
    <source>
        <strain evidence="2 3">DSM 10617</strain>
    </source>
</reference>
<dbReference type="InterPro" id="IPR010915">
    <property type="entry name" value="PHB_depoly_PhaZ"/>
</dbReference>
<organism evidence="2 3">
    <name type="scientific">Sphaerotilus mobilis</name>
    <dbReference type="NCBI Taxonomy" id="47994"/>
    <lineage>
        <taxon>Bacteria</taxon>
        <taxon>Pseudomonadati</taxon>
        <taxon>Pseudomonadota</taxon>
        <taxon>Betaproteobacteria</taxon>
        <taxon>Burkholderiales</taxon>
        <taxon>Sphaerotilaceae</taxon>
        <taxon>Sphaerotilus</taxon>
    </lineage>
</organism>
<sequence length="428" mass="46928">MNQLYAAYQALTDAIGPWQQAAAWTSQALARSAQHLQPWPAPPGLYAAAAAHEVFSRLRLTHRRPDYGIHAVLPAEPGVIPNSVDAPGAVAVTEHVIRRSAFGSLLHFRRADLAQAGDGGKPLPRVLVVAPLSGHFATLLTDTARTLLADHDVCITDWHNARDVPLAEGPFGLAEYIETVIDFIAAMGEGVHVLAVCQPCVPVLAAAALMAQREHPAQPHSLTLMAGPIDTRINPTQVNVLATGKPIEWFAKNLVHPVPWRHAGAGREVYPGFLQLTAFMSMNPQRHADAFRKLYDNRRDGDHAAADATAAFYDEYFAVNDLPAEFYLETVEQVFQTHRLARGELVVNGQKVDCGAIRRSALFTVEGERDDICAIGQTVAAHDLCTGIKPWLKSHHVQLGVGHYGVFSGRRWRQQIYPRVREMIHSVN</sequence>
<dbReference type="PIRSF" id="PIRSF020818">
    <property type="entry name" value="PHB_depoly_PhaZ"/>
    <property type="match status" value="1"/>
</dbReference>
<dbReference type="SUPFAM" id="SSF53474">
    <property type="entry name" value="alpha/beta-Hydrolases"/>
    <property type="match status" value="1"/>
</dbReference>
<dbReference type="PANTHER" id="PTHR36837:SF4">
    <property type="entry name" value="BLR0908 PROTEIN"/>
    <property type="match status" value="1"/>
</dbReference>
<evidence type="ECO:0000313" key="2">
    <source>
        <dbReference type="EMBL" id="RZS54786.1"/>
    </source>
</evidence>
<evidence type="ECO:0000259" key="1">
    <source>
        <dbReference type="Pfam" id="PF06850"/>
    </source>
</evidence>
<dbReference type="InterPro" id="IPR051321">
    <property type="entry name" value="PHA/PHB_synthase"/>
</dbReference>